<evidence type="ECO:0000313" key="2">
    <source>
        <dbReference type="EMBL" id="MDX8538555.1"/>
    </source>
</evidence>
<sequence length="176" mass="19550">MTETLDTLRRYTATAPVDVVAIARGLGLDVFPAAFDDQISGMIQRNTDGATYSILVNANDTPERQRFTIAHEIGHYLYHRDLIGDGVADSPAYRAPDTSIYGGTRLQQRHETQANQFAANILMPLDLIRSIEAREPGITLPELARRLRVSLPALRVRKGLTPYPNANEEFGMVDLD</sequence>
<dbReference type="EMBL" id="JAVIIP010000006">
    <property type="protein sequence ID" value="MDX8538555.1"/>
    <property type="molecule type" value="Genomic_DNA"/>
</dbReference>
<keyword evidence="3" id="KW-1185">Reference proteome</keyword>
<dbReference type="Pfam" id="PF06114">
    <property type="entry name" value="Peptidase_M78"/>
    <property type="match status" value="1"/>
</dbReference>
<evidence type="ECO:0000259" key="1">
    <source>
        <dbReference type="Pfam" id="PF06114"/>
    </source>
</evidence>
<evidence type="ECO:0000313" key="3">
    <source>
        <dbReference type="Proteomes" id="UP001276564"/>
    </source>
</evidence>
<dbReference type="PANTHER" id="PTHR43236:SF2">
    <property type="entry name" value="BLL0069 PROTEIN"/>
    <property type="match status" value="1"/>
</dbReference>
<dbReference type="RefSeq" id="WP_320320506.1">
    <property type="nucleotide sequence ID" value="NZ_JAVIIP010000006.1"/>
</dbReference>
<dbReference type="InterPro" id="IPR010359">
    <property type="entry name" value="IrrE_HExxH"/>
</dbReference>
<feature type="domain" description="IrrE N-terminal-like" evidence="1">
    <location>
        <begin position="26"/>
        <end position="157"/>
    </location>
</feature>
<proteinExistence type="predicted"/>
<name>A0ABU5AMM6_9HYPH</name>
<gene>
    <name evidence="2" type="ORF">RFM23_13090</name>
</gene>
<reference evidence="2 3" key="1">
    <citation type="submission" date="2023-08" db="EMBL/GenBank/DDBJ databases">
        <title>Implementing the SeqCode for naming new Mesorhizobium species isolated from Vachellia karroo root nodules.</title>
        <authorList>
            <person name="Van Lill M."/>
        </authorList>
    </citation>
    <scope>NUCLEOTIDE SEQUENCE [LARGE SCALE GENOMIC DNA]</scope>
    <source>
        <strain evidence="2 3">VK4B</strain>
    </source>
</reference>
<organism evidence="2 3">
    <name type="scientific">Mesorhizobium abyssinicae</name>
    <dbReference type="NCBI Taxonomy" id="1209958"/>
    <lineage>
        <taxon>Bacteria</taxon>
        <taxon>Pseudomonadati</taxon>
        <taxon>Pseudomonadota</taxon>
        <taxon>Alphaproteobacteria</taxon>
        <taxon>Hyphomicrobiales</taxon>
        <taxon>Phyllobacteriaceae</taxon>
        <taxon>Mesorhizobium</taxon>
    </lineage>
</organism>
<dbReference type="PANTHER" id="PTHR43236">
    <property type="entry name" value="ANTITOXIN HIGA1"/>
    <property type="match status" value="1"/>
</dbReference>
<dbReference type="Proteomes" id="UP001276564">
    <property type="component" value="Unassembled WGS sequence"/>
</dbReference>
<dbReference type="Gene3D" id="1.10.10.2910">
    <property type="match status" value="1"/>
</dbReference>
<protein>
    <submittedName>
        <fullName evidence="2">ImmA/IrrE family metallo-endopeptidase</fullName>
    </submittedName>
</protein>
<accession>A0ABU5AMM6</accession>
<comment type="caution">
    <text evidence="2">The sequence shown here is derived from an EMBL/GenBank/DDBJ whole genome shotgun (WGS) entry which is preliminary data.</text>
</comment>
<dbReference type="InterPro" id="IPR052345">
    <property type="entry name" value="Rad_response_metalloprotease"/>
</dbReference>